<proteinExistence type="predicted"/>
<dbReference type="PANTHER" id="PTHR40278">
    <property type="entry name" value="DNA UTILIZATION PROTEIN HOFN"/>
    <property type="match status" value="1"/>
</dbReference>
<feature type="coiled-coil region" evidence="1">
    <location>
        <begin position="47"/>
        <end position="94"/>
    </location>
</feature>
<keyword evidence="2" id="KW-0472">Membrane</keyword>
<dbReference type="KEGG" id="mfn:Ga0123462_1740"/>
<keyword evidence="4" id="KW-1185">Reference proteome</keyword>
<keyword evidence="2" id="KW-0812">Transmembrane</keyword>
<gene>
    <name evidence="3" type="ORF">Ga0123462_1740</name>
</gene>
<dbReference type="RefSeq" id="WP_100265918.1">
    <property type="nucleotide sequence ID" value="NZ_CP018800.1"/>
</dbReference>
<accession>A0A2K8L5M1</accession>
<dbReference type="AlphaFoldDB" id="A0A2K8L5M1"/>
<dbReference type="InterPro" id="IPR007813">
    <property type="entry name" value="PilN"/>
</dbReference>
<dbReference type="Pfam" id="PF05137">
    <property type="entry name" value="PilN"/>
    <property type="match status" value="1"/>
</dbReference>
<protein>
    <submittedName>
        <fullName evidence="3">Type IV pilus assembly protein PilN</fullName>
    </submittedName>
</protein>
<reference evidence="3 4" key="1">
    <citation type="submission" date="2016-12" db="EMBL/GenBank/DDBJ databases">
        <title>Isolation and genomic insights into novel planktonic Zetaproteobacteria from stratified waters of the Chesapeake Bay.</title>
        <authorList>
            <person name="McAllister S.M."/>
            <person name="Kato S."/>
            <person name="Chan C.S."/>
            <person name="Chiu B.K."/>
            <person name="Field E.K."/>
        </authorList>
    </citation>
    <scope>NUCLEOTIDE SEQUENCE [LARGE SCALE GENOMIC DNA]</scope>
    <source>
        <strain evidence="3 4">CP-8</strain>
    </source>
</reference>
<sequence>MIRINLIPYRAAKRQQQIMQHLFIFGGVILIAALLSLAAYSAASMQLYDLKDETVKLQQQNAELKKKIGKIQNLDNLRANVQRKLDIIDRLQEGRFRSLKTLNEIAQVIPDNVWIKSVKDSGDKIELTGLGESNKAVANFMRKLDSSPLFTDIQLLVISRVLVDGLPVRSFSLNVNRADENTERNSENSAVSKRGGV</sequence>
<dbReference type="OrthoDB" id="5296173at2"/>
<evidence type="ECO:0000313" key="4">
    <source>
        <dbReference type="Proteomes" id="UP000231637"/>
    </source>
</evidence>
<keyword evidence="2" id="KW-1133">Transmembrane helix</keyword>
<name>A0A2K8L5M1_9PROT</name>
<evidence type="ECO:0000313" key="3">
    <source>
        <dbReference type="EMBL" id="ATX82587.1"/>
    </source>
</evidence>
<evidence type="ECO:0000256" key="2">
    <source>
        <dbReference type="SAM" id="Phobius"/>
    </source>
</evidence>
<feature type="transmembrane region" description="Helical" evidence="2">
    <location>
        <begin position="21"/>
        <end position="43"/>
    </location>
</feature>
<dbReference type="EMBL" id="CP018800">
    <property type="protein sequence ID" value="ATX82587.1"/>
    <property type="molecule type" value="Genomic_DNA"/>
</dbReference>
<evidence type="ECO:0000256" key="1">
    <source>
        <dbReference type="SAM" id="Coils"/>
    </source>
</evidence>
<dbReference type="Proteomes" id="UP000231637">
    <property type="component" value="Chromosome"/>
</dbReference>
<dbReference type="GO" id="GO:0043683">
    <property type="term" value="P:type IV pilus assembly"/>
    <property type="evidence" value="ECO:0007669"/>
    <property type="project" value="TreeGrafter"/>
</dbReference>
<dbReference type="InterPro" id="IPR052534">
    <property type="entry name" value="Extracell_DNA_Util/SecSys_Comp"/>
</dbReference>
<keyword evidence="1" id="KW-0175">Coiled coil</keyword>
<dbReference type="GO" id="GO:0043107">
    <property type="term" value="P:type IV pilus-dependent motility"/>
    <property type="evidence" value="ECO:0007669"/>
    <property type="project" value="TreeGrafter"/>
</dbReference>
<dbReference type="PANTHER" id="PTHR40278:SF2">
    <property type="entry name" value="TYPE IV PILUS INNER MEMBRANE COMPONENT PILN"/>
    <property type="match status" value="1"/>
</dbReference>
<organism evidence="3 4">
    <name type="scientific">Mariprofundus ferrinatatus</name>
    <dbReference type="NCBI Taxonomy" id="1921087"/>
    <lineage>
        <taxon>Bacteria</taxon>
        <taxon>Pseudomonadati</taxon>
        <taxon>Pseudomonadota</taxon>
        <taxon>Candidatius Mariprofundia</taxon>
        <taxon>Mariprofundales</taxon>
        <taxon>Mariprofundaceae</taxon>
        <taxon>Mariprofundus</taxon>
    </lineage>
</organism>